<feature type="compositionally biased region" description="Basic residues" evidence="1">
    <location>
        <begin position="377"/>
        <end position="392"/>
    </location>
</feature>
<dbReference type="InterPro" id="IPR000313">
    <property type="entry name" value="PWWP_dom"/>
</dbReference>
<dbReference type="Pfam" id="PF00855">
    <property type="entry name" value="PWWP"/>
    <property type="match status" value="1"/>
</dbReference>
<evidence type="ECO:0000259" key="2">
    <source>
        <dbReference type="Pfam" id="PF00855"/>
    </source>
</evidence>
<dbReference type="AlphaFoldDB" id="A0A8J6LFC9"/>
<feature type="compositionally biased region" description="Acidic residues" evidence="1">
    <location>
        <begin position="634"/>
        <end position="648"/>
    </location>
</feature>
<dbReference type="SUPFAM" id="SSF63748">
    <property type="entry name" value="Tudor/PWWP/MBT"/>
    <property type="match status" value="1"/>
</dbReference>
<feature type="compositionally biased region" description="Basic residues" evidence="1">
    <location>
        <begin position="479"/>
        <end position="490"/>
    </location>
</feature>
<keyword evidence="4" id="KW-1185">Reference proteome</keyword>
<reference evidence="3" key="2">
    <citation type="submission" date="2021-08" db="EMBL/GenBank/DDBJ databases">
        <authorList>
            <person name="Eriksson T."/>
        </authorList>
    </citation>
    <scope>NUCLEOTIDE SEQUENCE</scope>
    <source>
        <strain evidence="3">Stoneville</strain>
        <tissue evidence="3">Whole head</tissue>
    </source>
</reference>
<feature type="compositionally biased region" description="Basic and acidic residues" evidence="1">
    <location>
        <begin position="575"/>
        <end position="594"/>
    </location>
</feature>
<dbReference type="GO" id="GO:0005737">
    <property type="term" value="C:cytoplasm"/>
    <property type="evidence" value="ECO:0007669"/>
    <property type="project" value="TreeGrafter"/>
</dbReference>
<accession>A0A8J6LFC9</accession>
<feature type="compositionally biased region" description="Basic residues" evidence="1">
    <location>
        <begin position="516"/>
        <end position="533"/>
    </location>
</feature>
<dbReference type="Gene3D" id="2.30.30.140">
    <property type="match status" value="1"/>
</dbReference>
<feature type="region of interest" description="Disordered" evidence="1">
    <location>
        <begin position="361"/>
        <end position="392"/>
    </location>
</feature>
<sequence>MGHSGEAPSISFVKLKEPPKNNKERLDVIRTMHAHSQYCWSGDHTLEAVESAVNSLAEEDCDEAIVIVLSDANLERYSIPPSKLAAALTAKSNVSSYVIFIGGLGDQAERLTARLPAGRAFICSDLGRSWVEVQRYGADFVRKVSGKCPFGSRLFVCYVGGLTTPSRMVLWDNHGPVLGHVPVAPVAPRHLFLVWLLFIKSKMSFTDPCNSAIGTTNRDRIQEESSCFNERDKMSEEECPKYKDGDIVWVKLGPCWWPGEVTENGPEDFTSKKPPLAIVKFFNESTYEFVKSHNNIYFYNCDRKNEFIKKGMDSFRGNNSHMEKFPGDVSLAEMRTEGNPNILSDPMFAPQKKSNVIAEVFGSPSPKKTPKDGPKQPRGRGSKNSGKKPKINITHRRFLGCDDYEAHIRVQYPGKDTGHLSSDEEVAREEIARLNAEPTKSFNCSSCTFETNRLEVMLFHVQCHIKGIASPVQVKKKALPKKKKRIIHKHITSDDDRTNSSAGFVDTDSEEEIKPKPKRRRRAPGSGKKPKQKKSVEEEKTATDIRTNLLAEWSDSEENEEGETTKLDTSGDSVEETKEDAKETKSEDQSKDLSKSCFDFEEEEEEDNSIVHTAVGRKIPRVIPPNDKRKSTDPDNEDASLPVAEDDENRMEILKVNENLNDNSNPVQNDAEVGKEEEERCLIQLNHHHRIPSTTKA</sequence>
<feature type="compositionally biased region" description="Basic and acidic residues" evidence="1">
    <location>
        <begin position="534"/>
        <end position="543"/>
    </location>
</feature>
<dbReference type="InterPro" id="IPR039891">
    <property type="entry name" value="VWA8"/>
</dbReference>
<dbReference type="EMBL" id="JABDTM020014679">
    <property type="protein sequence ID" value="KAH0819395.1"/>
    <property type="molecule type" value="Genomic_DNA"/>
</dbReference>
<dbReference type="Proteomes" id="UP000719412">
    <property type="component" value="Unassembled WGS sequence"/>
</dbReference>
<protein>
    <recommendedName>
        <fullName evidence="2">PWWP domain-containing protein</fullName>
    </recommendedName>
</protein>
<evidence type="ECO:0000313" key="3">
    <source>
        <dbReference type="EMBL" id="KAH0819395.1"/>
    </source>
</evidence>
<proteinExistence type="predicted"/>
<reference evidence="3" key="1">
    <citation type="journal article" date="2020" name="J Insects Food Feed">
        <title>The yellow mealworm (Tenebrio molitor) genome: a resource for the emerging insects as food and feed industry.</title>
        <authorList>
            <person name="Eriksson T."/>
            <person name="Andere A."/>
            <person name="Kelstrup H."/>
            <person name="Emery V."/>
            <person name="Picard C."/>
        </authorList>
    </citation>
    <scope>NUCLEOTIDE SEQUENCE</scope>
    <source>
        <strain evidence="3">Stoneville</strain>
        <tissue evidence="3">Whole head</tissue>
    </source>
</reference>
<organism evidence="3 4">
    <name type="scientific">Tenebrio molitor</name>
    <name type="common">Yellow mealworm beetle</name>
    <dbReference type="NCBI Taxonomy" id="7067"/>
    <lineage>
        <taxon>Eukaryota</taxon>
        <taxon>Metazoa</taxon>
        <taxon>Ecdysozoa</taxon>
        <taxon>Arthropoda</taxon>
        <taxon>Hexapoda</taxon>
        <taxon>Insecta</taxon>
        <taxon>Pterygota</taxon>
        <taxon>Neoptera</taxon>
        <taxon>Endopterygota</taxon>
        <taxon>Coleoptera</taxon>
        <taxon>Polyphaga</taxon>
        <taxon>Cucujiformia</taxon>
        <taxon>Tenebrionidae</taxon>
        <taxon>Tenebrio</taxon>
    </lineage>
</organism>
<gene>
    <name evidence="3" type="ORF">GEV33_003396</name>
</gene>
<evidence type="ECO:0000256" key="1">
    <source>
        <dbReference type="SAM" id="MobiDB-lite"/>
    </source>
</evidence>
<feature type="region of interest" description="Disordered" evidence="1">
    <location>
        <begin position="479"/>
        <end position="648"/>
    </location>
</feature>
<dbReference type="PANTHER" id="PTHR21610">
    <property type="entry name" value="VON WILLEBRAND FACTOR A DOMAIN-CONTAINING PROTEIN 8"/>
    <property type="match status" value="1"/>
</dbReference>
<name>A0A8J6LFC9_TENMO</name>
<dbReference type="PANTHER" id="PTHR21610:SF9">
    <property type="entry name" value="VON WILLEBRAND FACTOR A DOMAIN-CONTAINING PROTEIN 8"/>
    <property type="match status" value="1"/>
</dbReference>
<feature type="compositionally biased region" description="Acidic residues" evidence="1">
    <location>
        <begin position="599"/>
        <end position="608"/>
    </location>
</feature>
<dbReference type="CDD" id="cd05162">
    <property type="entry name" value="PWWP"/>
    <property type="match status" value="1"/>
</dbReference>
<evidence type="ECO:0000313" key="4">
    <source>
        <dbReference type="Proteomes" id="UP000719412"/>
    </source>
</evidence>
<comment type="caution">
    <text evidence="3">The sequence shown here is derived from an EMBL/GenBank/DDBJ whole genome shotgun (WGS) entry which is preliminary data.</text>
</comment>
<feature type="domain" description="PWWP" evidence="2">
    <location>
        <begin position="245"/>
        <end position="313"/>
    </location>
</feature>